<name>A0A9P6JHJ1_9FUNG</name>
<dbReference type="Proteomes" id="UP000749646">
    <property type="component" value="Unassembled WGS sequence"/>
</dbReference>
<feature type="region of interest" description="Disordered" evidence="1">
    <location>
        <begin position="26"/>
        <end position="69"/>
    </location>
</feature>
<dbReference type="AlphaFoldDB" id="A0A9P6JHJ1"/>
<sequence length="69" mass="7977">MKTLKCNAAEAVLDDEDVADDNIEMASGNKEFEDNEIWNGESDKEDNRKRRQINENEKKHNVPNMPITK</sequence>
<reference evidence="2" key="1">
    <citation type="journal article" date="2020" name="Fungal Divers.">
        <title>Resolving the Mortierellaceae phylogeny through synthesis of multi-gene phylogenetics and phylogenomics.</title>
        <authorList>
            <person name="Vandepol N."/>
            <person name="Liber J."/>
            <person name="Desiro A."/>
            <person name="Na H."/>
            <person name="Kennedy M."/>
            <person name="Barry K."/>
            <person name="Grigoriev I.V."/>
            <person name="Miller A.N."/>
            <person name="O'Donnell K."/>
            <person name="Stajich J.E."/>
            <person name="Bonito G."/>
        </authorList>
    </citation>
    <scope>NUCLEOTIDE SEQUENCE</scope>
    <source>
        <strain evidence="2">MES-2147</strain>
    </source>
</reference>
<protein>
    <submittedName>
        <fullName evidence="2">Uncharacterized protein</fullName>
    </submittedName>
</protein>
<organism evidence="2 3">
    <name type="scientific">Modicella reniformis</name>
    <dbReference type="NCBI Taxonomy" id="1440133"/>
    <lineage>
        <taxon>Eukaryota</taxon>
        <taxon>Fungi</taxon>
        <taxon>Fungi incertae sedis</taxon>
        <taxon>Mucoromycota</taxon>
        <taxon>Mortierellomycotina</taxon>
        <taxon>Mortierellomycetes</taxon>
        <taxon>Mortierellales</taxon>
        <taxon>Mortierellaceae</taxon>
        <taxon>Modicella</taxon>
    </lineage>
</organism>
<comment type="caution">
    <text evidence="2">The sequence shown here is derived from an EMBL/GenBank/DDBJ whole genome shotgun (WGS) entry which is preliminary data.</text>
</comment>
<feature type="compositionally biased region" description="Basic and acidic residues" evidence="1">
    <location>
        <begin position="41"/>
        <end position="60"/>
    </location>
</feature>
<proteinExistence type="predicted"/>
<evidence type="ECO:0000256" key="1">
    <source>
        <dbReference type="SAM" id="MobiDB-lite"/>
    </source>
</evidence>
<gene>
    <name evidence="2" type="ORF">BGZ65_005532</name>
</gene>
<evidence type="ECO:0000313" key="3">
    <source>
        <dbReference type="Proteomes" id="UP000749646"/>
    </source>
</evidence>
<keyword evidence="3" id="KW-1185">Reference proteome</keyword>
<accession>A0A9P6JHJ1</accession>
<dbReference type="EMBL" id="JAAAHW010003903">
    <property type="protein sequence ID" value="KAF9980120.1"/>
    <property type="molecule type" value="Genomic_DNA"/>
</dbReference>
<evidence type="ECO:0000313" key="2">
    <source>
        <dbReference type="EMBL" id="KAF9980120.1"/>
    </source>
</evidence>